<keyword evidence="2" id="KW-1185">Reference proteome</keyword>
<accession>A0ACC2WEC8</accession>
<comment type="caution">
    <text evidence="1">The sequence shown here is derived from an EMBL/GenBank/DDBJ whole genome shotgun (WGS) entry which is preliminary data.</text>
</comment>
<dbReference type="EMBL" id="JASBWR010000014">
    <property type="protein sequence ID" value="KAJ9110108.1"/>
    <property type="molecule type" value="Genomic_DNA"/>
</dbReference>
<reference evidence="1" key="1">
    <citation type="submission" date="2023-04" db="EMBL/GenBank/DDBJ databases">
        <title>Draft Genome sequencing of Naganishia species isolated from polar environments using Oxford Nanopore Technology.</title>
        <authorList>
            <person name="Leo P."/>
            <person name="Venkateswaran K."/>
        </authorList>
    </citation>
    <scope>NUCLEOTIDE SEQUENCE</scope>
    <source>
        <strain evidence="1">MNA-CCFEE 5261</strain>
    </source>
</reference>
<evidence type="ECO:0000313" key="1">
    <source>
        <dbReference type="EMBL" id="KAJ9110108.1"/>
    </source>
</evidence>
<organism evidence="1 2">
    <name type="scientific">Naganishia cerealis</name>
    <dbReference type="NCBI Taxonomy" id="610337"/>
    <lineage>
        <taxon>Eukaryota</taxon>
        <taxon>Fungi</taxon>
        <taxon>Dikarya</taxon>
        <taxon>Basidiomycota</taxon>
        <taxon>Agaricomycotina</taxon>
        <taxon>Tremellomycetes</taxon>
        <taxon>Filobasidiales</taxon>
        <taxon>Filobasidiaceae</taxon>
        <taxon>Naganishia</taxon>
    </lineage>
</organism>
<name>A0ACC2WEC8_9TREE</name>
<evidence type="ECO:0000313" key="2">
    <source>
        <dbReference type="Proteomes" id="UP001241377"/>
    </source>
</evidence>
<protein>
    <submittedName>
        <fullName evidence="1">Uncharacterized protein</fullName>
    </submittedName>
</protein>
<sequence>MSNGNHQYYLPAFGNEGNRHPLQLNAQSGVGLPPPPSLVNDGISFSGNNQPGVYQPANAAGPLPMYQGASMPNQYGIQGATQGHSNIPIEYMDAFNTPRSNSGVQMTGGSPSTQSFTPMQYGALTQSPTNMQDLHGQTDAFRDVTNSGEHSRGYVYQESHNGEDTSGQPPSKKKKGKNGEAIVSGSGSGTEEKDKEKEKEKDNRRKT</sequence>
<gene>
    <name evidence="1" type="ORF">QFC19_001779</name>
</gene>
<proteinExistence type="predicted"/>
<dbReference type="Proteomes" id="UP001241377">
    <property type="component" value="Unassembled WGS sequence"/>
</dbReference>